<protein>
    <recommendedName>
        <fullName evidence="3">L-Fucosyltransferase</fullName>
        <ecNumber evidence="3">2.4.1.-</ecNumber>
    </recommendedName>
</protein>
<dbReference type="PANTHER" id="PTHR11927">
    <property type="entry name" value="GALACTOSIDE 2-L-FUCOSYLTRANSFERASE"/>
    <property type="match status" value="1"/>
</dbReference>
<keyword evidence="2 3" id="KW-0808">Transferase</keyword>
<dbReference type="AlphaFoldDB" id="A0AAN8Q827"/>
<evidence type="ECO:0000256" key="1">
    <source>
        <dbReference type="ARBA" id="ARBA00022676"/>
    </source>
</evidence>
<dbReference type="EC" id="2.4.1.-" evidence="3"/>
<keyword evidence="1 3" id="KW-0328">Glycosyltransferase</keyword>
<dbReference type="CDD" id="cd11301">
    <property type="entry name" value="Fut1_Fut2_like"/>
    <property type="match status" value="1"/>
</dbReference>
<gene>
    <name evidence="5" type="ORF">SNE40_007283</name>
</gene>
<dbReference type="GO" id="GO:0032580">
    <property type="term" value="C:Golgi cisterna membrane"/>
    <property type="evidence" value="ECO:0007669"/>
    <property type="project" value="UniProtKB-SubCell"/>
</dbReference>
<evidence type="ECO:0000313" key="5">
    <source>
        <dbReference type="EMBL" id="KAK6184935.1"/>
    </source>
</evidence>
<sequence>MRSSKSKWITIGVCIALVLIWKLNVPGQQNKYNIIKWLPPKPTDTLTPVQTSSKACVKFEGRLGNLLFKYSSLFGIAKKNNVNATVPTTLPLLRMFHLSAQTGSCKCVNNFKEKKGCTFEREVMEIGGKHDICLTGYYQSWKYFNDSQTELRKELKFKQHIEINAREQLSLLKRGKCDDSACVLIGVHVRRGDFVHKEHLRKYGYTSPDKNYYIKAMKYFRDKFKSRLFIVASDDTAWCKKHINGDDVVFVRRNNTPEVDMAILGMCKNTVMSVGSFSWWAAWFAGGEAVYYGGYPKPGSELASLVNEQDYRLPGSIKM</sequence>
<dbReference type="PANTHER" id="PTHR11927:SF9">
    <property type="entry name" value="L-FUCOSYLTRANSFERASE"/>
    <property type="match status" value="1"/>
</dbReference>
<reference evidence="5 6" key="1">
    <citation type="submission" date="2024-01" db="EMBL/GenBank/DDBJ databases">
        <title>The genome of the rayed Mediterranean limpet Patella caerulea (Linnaeus, 1758).</title>
        <authorList>
            <person name="Anh-Thu Weber A."/>
            <person name="Halstead-Nussloch G."/>
        </authorList>
    </citation>
    <scope>NUCLEOTIDE SEQUENCE [LARGE SCALE GENOMIC DNA]</scope>
    <source>
        <strain evidence="5">AATW-2023a</strain>
        <tissue evidence="5">Whole specimen</tissue>
    </source>
</reference>
<evidence type="ECO:0000256" key="3">
    <source>
        <dbReference type="RuleBase" id="RU363129"/>
    </source>
</evidence>
<dbReference type="EMBL" id="JAZGQO010000006">
    <property type="protein sequence ID" value="KAK6184935.1"/>
    <property type="molecule type" value="Genomic_DNA"/>
</dbReference>
<comment type="pathway">
    <text evidence="3">Protein modification; protein glycosylation.</text>
</comment>
<comment type="similarity">
    <text evidence="3">Belongs to the glycosyltransferase 11 family.</text>
</comment>
<feature type="signal peptide" evidence="4">
    <location>
        <begin position="1"/>
        <end position="27"/>
    </location>
</feature>
<keyword evidence="6" id="KW-1185">Reference proteome</keyword>
<keyword evidence="3" id="KW-0812">Transmembrane</keyword>
<keyword evidence="4" id="KW-0732">Signal</keyword>
<keyword evidence="3" id="KW-0735">Signal-anchor</keyword>
<evidence type="ECO:0000256" key="4">
    <source>
        <dbReference type="SAM" id="SignalP"/>
    </source>
</evidence>
<accession>A0AAN8Q827</accession>
<dbReference type="GO" id="GO:0008107">
    <property type="term" value="F:galactoside 2-alpha-L-fucosyltransferase activity"/>
    <property type="evidence" value="ECO:0007669"/>
    <property type="project" value="InterPro"/>
</dbReference>
<keyword evidence="3" id="KW-0325">Glycoprotein</keyword>
<dbReference type="Pfam" id="PF01531">
    <property type="entry name" value="Glyco_transf_11"/>
    <property type="match status" value="1"/>
</dbReference>
<dbReference type="InterPro" id="IPR002516">
    <property type="entry name" value="Glyco_trans_11"/>
</dbReference>
<comment type="caution">
    <text evidence="5">The sequence shown here is derived from an EMBL/GenBank/DDBJ whole genome shotgun (WGS) entry which is preliminary data.</text>
</comment>
<evidence type="ECO:0000256" key="2">
    <source>
        <dbReference type="ARBA" id="ARBA00022679"/>
    </source>
</evidence>
<dbReference type="GO" id="GO:0005975">
    <property type="term" value="P:carbohydrate metabolic process"/>
    <property type="evidence" value="ECO:0007669"/>
    <property type="project" value="InterPro"/>
</dbReference>
<organism evidence="5 6">
    <name type="scientific">Patella caerulea</name>
    <name type="common">Rayed Mediterranean limpet</name>
    <dbReference type="NCBI Taxonomy" id="87958"/>
    <lineage>
        <taxon>Eukaryota</taxon>
        <taxon>Metazoa</taxon>
        <taxon>Spiralia</taxon>
        <taxon>Lophotrochozoa</taxon>
        <taxon>Mollusca</taxon>
        <taxon>Gastropoda</taxon>
        <taxon>Patellogastropoda</taxon>
        <taxon>Patelloidea</taxon>
        <taxon>Patellidae</taxon>
        <taxon>Patella</taxon>
    </lineage>
</organism>
<proteinExistence type="inferred from homology"/>
<dbReference type="Proteomes" id="UP001347796">
    <property type="component" value="Unassembled WGS sequence"/>
</dbReference>
<keyword evidence="3" id="KW-0333">Golgi apparatus</keyword>
<name>A0AAN8Q827_PATCE</name>
<feature type="chain" id="PRO_5042904512" description="L-Fucosyltransferase" evidence="4">
    <location>
        <begin position="28"/>
        <end position="319"/>
    </location>
</feature>
<evidence type="ECO:0000313" key="6">
    <source>
        <dbReference type="Proteomes" id="UP001347796"/>
    </source>
</evidence>
<comment type="subcellular location">
    <subcellularLocation>
        <location evidence="3">Golgi apparatus</location>
        <location evidence="3">Golgi stack membrane</location>
        <topology evidence="3">Single-pass type II membrane protein</topology>
    </subcellularLocation>
</comment>